<evidence type="ECO:0000313" key="2">
    <source>
        <dbReference type="Proteomes" id="UP001165960"/>
    </source>
</evidence>
<dbReference type="EMBL" id="QTSX02006397">
    <property type="protein sequence ID" value="KAJ9055515.1"/>
    <property type="molecule type" value="Genomic_DNA"/>
</dbReference>
<protein>
    <submittedName>
        <fullName evidence="1">Uncharacterized protein</fullName>
    </submittedName>
</protein>
<evidence type="ECO:0000313" key="1">
    <source>
        <dbReference type="EMBL" id="KAJ9055515.1"/>
    </source>
</evidence>
<proteinExistence type="predicted"/>
<name>A0ACC2RZP8_9FUNG</name>
<gene>
    <name evidence="1" type="ORF">DSO57_1003213</name>
</gene>
<keyword evidence="2" id="KW-1185">Reference proteome</keyword>
<dbReference type="Proteomes" id="UP001165960">
    <property type="component" value="Unassembled WGS sequence"/>
</dbReference>
<comment type="caution">
    <text evidence="1">The sequence shown here is derived from an EMBL/GenBank/DDBJ whole genome shotgun (WGS) entry which is preliminary data.</text>
</comment>
<organism evidence="1 2">
    <name type="scientific">Entomophthora muscae</name>
    <dbReference type="NCBI Taxonomy" id="34485"/>
    <lineage>
        <taxon>Eukaryota</taxon>
        <taxon>Fungi</taxon>
        <taxon>Fungi incertae sedis</taxon>
        <taxon>Zoopagomycota</taxon>
        <taxon>Entomophthoromycotina</taxon>
        <taxon>Entomophthoromycetes</taxon>
        <taxon>Entomophthorales</taxon>
        <taxon>Entomophthoraceae</taxon>
        <taxon>Entomophthora</taxon>
    </lineage>
</organism>
<accession>A0ACC2RZP8</accession>
<reference evidence="1" key="1">
    <citation type="submission" date="2022-04" db="EMBL/GenBank/DDBJ databases">
        <title>Genome of the entomopathogenic fungus Entomophthora muscae.</title>
        <authorList>
            <person name="Elya C."/>
            <person name="Lovett B.R."/>
            <person name="Lee E."/>
            <person name="Macias A.M."/>
            <person name="Hajek A.E."/>
            <person name="De Bivort B.L."/>
            <person name="Kasson M.T."/>
            <person name="De Fine Licht H.H."/>
            <person name="Stajich J.E."/>
        </authorList>
    </citation>
    <scope>NUCLEOTIDE SEQUENCE</scope>
    <source>
        <strain evidence="1">Berkeley</strain>
    </source>
</reference>
<sequence>MQPASTQKSSEVLKEAVAASPKSEATQETAPLSLAEIKRAYPAFEPNSVLKFSDLFANPHFKKQKLDYHSAKKIETPYLEVSKMQVYDERTLFESREPLPRNSYNLLQDLLQVCQNAQASHQPVSQNFHEDDAEDDVLSSLNIPETYNPLIMESWEDKIIWNCEDIDISDDDITDKPLEKHLSFHNHALEEGGWEEQICWTEEDAEKIHFPVILDLNDTNMLFEFANKDNKASHTKTDDVRGQRLMKRAKKLGLKGISLLTEKDPLRDQLDRFNLSNDLYYEALLTGKVRVRQTFGQLVVQHAAVALRLQQPFFKTKLTKSDLRRWHRQPIHFPIGVALKLNRIRTIKKKKLKPKPNEELMETPKEVTLKDGHPYVLMEFSEEYPPIVQNLGMGSLIVNYYRKKNQDDDYIHDPAIGEPITLDVTDVSPFMNFGNVEPGQFMLCYYNNMFKAPIFHHKSRPNDFLLIRHSLGGKTKYYLREITDIYVAGQTYPQQEVPGPHSRRITSTIKNRLQVAAYRLIRRNPKQHLRIQRLTKYFPEYNEGQIRTKLKEFAEFQRSGPSTGFWKVKPHLHLPDEEELRKSATPEMICLYESMLVGKRHLQDAGYGKSAEEEDNGDDNESKLTIEEQLAPWIITRNFINATQGKAMLKLYGEGDPTGRGEGFSFVRVSMKDIFLRAGESAEEKLAEIEARPKSAHRYNVAEQQQIYREEITRIWNTQNQSLASAEDISLTDVDSDEDLGLNSQRLTRNREASVTSELRTARSSRQPSPSPSVQDHASVTDTNAKDDDVSIDSFNSRASNVTPKILIVRRLMKVQGQEEWVNETIRNPAVIKAYVECRNAIKNPISNESIPLNALKQRTTDQLTRVQKSRDRRIARLKAQEAKEGGTIPSHLAPKGKKELVRRCGNCGELGHMKTNRKCPKYVETKP</sequence>